<comment type="subcellular location">
    <subcellularLocation>
        <location evidence="1">Membrane</location>
        <topology evidence="1">Multi-pass membrane protein</topology>
    </subcellularLocation>
</comment>
<feature type="transmembrane region" description="Helical" evidence="7">
    <location>
        <begin position="101"/>
        <end position="121"/>
    </location>
</feature>
<evidence type="ECO:0000256" key="4">
    <source>
        <dbReference type="ARBA" id="ARBA00022692"/>
    </source>
</evidence>
<dbReference type="InterPro" id="IPR036259">
    <property type="entry name" value="MFS_trans_sf"/>
</dbReference>
<reference evidence="10" key="2">
    <citation type="submission" date="2015-01" db="EMBL/GenBank/DDBJ databases">
        <title>Evolutionary Origins and Diversification of the Mycorrhizal Mutualists.</title>
        <authorList>
            <consortium name="DOE Joint Genome Institute"/>
            <consortium name="Mycorrhizal Genomics Consortium"/>
            <person name="Kohler A."/>
            <person name="Kuo A."/>
            <person name="Nagy L.G."/>
            <person name="Floudas D."/>
            <person name="Copeland A."/>
            <person name="Barry K.W."/>
            <person name="Cichocki N."/>
            <person name="Veneault-Fourrey C."/>
            <person name="LaButti K."/>
            <person name="Lindquist E.A."/>
            <person name="Lipzen A."/>
            <person name="Lundell T."/>
            <person name="Morin E."/>
            <person name="Murat C."/>
            <person name="Riley R."/>
            <person name="Ohm R."/>
            <person name="Sun H."/>
            <person name="Tunlid A."/>
            <person name="Henrissat B."/>
            <person name="Grigoriev I.V."/>
            <person name="Hibbett D.S."/>
            <person name="Martin F."/>
        </authorList>
    </citation>
    <scope>NUCLEOTIDE SEQUENCE [LARGE SCALE GENOMIC DNA]</scope>
    <source>
        <strain evidence="10">Zn</strain>
    </source>
</reference>
<dbReference type="OrthoDB" id="508119at2759"/>
<comment type="similarity">
    <text evidence="2">Belongs to the major facilitator superfamily. Sugar transporter (TC 2.A.1.1) family.</text>
</comment>
<protein>
    <recommendedName>
        <fullName evidence="8">Major facilitator superfamily (MFS) profile domain-containing protein</fullName>
    </recommendedName>
</protein>
<dbReference type="AlphaFoldDB" id="A0A0C3DBZ0"/>
<dbReference type="InParanoid" id="A0A0C3DBZ0"/>
<feature type="transmembrane region" description="Helical" evidence="7">
    <location>
        <begin position="292"/>
        <end position="316"/>
    </location>
</feature>
<dbReference type="PRINTS" id="PR00171">
    <property type="entry name" value="SUGRTRNSPORT"/>
</dbReference>
<keyword evidence="5 7" id="KW-1133">Transmembrane helix</keyword>
<keyword evidence="4 7" id="KW-0812">Transmembrane</keyword>
<feature type="transmembrane region" description="Helical" evidence="7">
    <location>
        <begin position="427"/>
        <end position="447"/>
    </location>
</feature>
<feature type="transmembrane region" description="Helical" evidence="7">
    <location>
        <begin position="191"/>
        <end position="211"/>
    </location>
</feature>
<accession>A0A0C3DBZ0</accession>
<feature type="transmembrane region" description="Helical" evidence="7">
    <location>
        <begin position="359"/>
        <end position="379"/>
    </location>
</feature>
<feature type="domain" description="Major facilitator superfamily (MFS) profile" evidence="8">
    <location>
        <begin position="26"/>
        <end position="482"/>
    </location>
</feature>
<keyword evidence="6 7" id="KW-0472">Membrane</keyword>
<dbReference type="GO" id="GO:0016020">
    <property type="term" value="C:membrane"/>
    <property type="evidence" value="ECO:0007669"/>
    <property type="project" value="UniProtKB-SubCell"/>
</dbReference>
<proteinExistence type="inferred from homology"/>
<evidence type="ECO:0000256" key="3">
    <source>
        <dbReference type="ARBA" id="ARBA00022448"/>
    </source>
</evidence>
<gene>
    <name evidence="9" type="ORF">OIDMADRAFT_188553</name>
</gene>
<evidence type="ECO:0000256" key="1">
    <source>
        <dbReference type="ARBA" id="ARBA00004141"/>
    </source>
</evidence>
<dbReference type="InterPro" id="IPR003663">
    <property type="entry name" value="Sugar/inositol_transpt"/>
</dbReference>
<evidence type="ECO:0000259" key="8">
    <source>
        <dbReference type="PROSITE" id="PS50850"/>
    </source>
</evidence>
<keyword evidence="10" id="KW-1185">Reference proteome</keyword>
<reference evidence="9 10" key="1">
    <citation type="submission" date="2014-04" db="EMBL/GenBank/DDBJ databases">
        <authorList>
            <consortium name="DOE Joint Genome Institute"/>
            <person name="Kuo A."/>
            <person name="Martino E."/>
            <person name="Perotto S."/>
            <person name="Kohler A."/>
            <person name="Nagy L.G."/>
            <person name="Floudas D."/>
            <person name="Copeland A."/>
            <person name="Barry K.W."/>
            <person name="Cichocki N."/>
            <person name="Veneault-Fourrey C."/>
            <person name="LaButti K."/>
            <person name="Lindquist E.A."/>
            <person name="Lipzen A."/>
            <person name="Lundell T."/>
            <person name="Morin E."/>
            <person name="Murat C."/>
            <person name="Sun H."/>
            <person name="Tunlid A."/>
            <person name="Henrissat B."/>
            <person name="Grigoriev I.V."/>
            <person name="Hibbett D.S."/>
            <person name="Martin F."/>
            <person name="Nordberg H.P."/>
            <person name="Cantor M.N."/>
            <person name="Hua S.X."/>
        </authorList>
    </citation>
    <scope>NUCLEOTIDE SEQUENCE [LARGE SCALE GENOMIC DNA]</scope>
    <source>
        <strain evidence="9 10">Zn</strain>
    </source>
</reference>
<dbReference type="GO" id="GO:0005351">
    <property type="term" value="F:carbohydrate:proton symporter activity"/>
    <property type="evidence" value="ECO:0007669"/>
    <property type="project" value="TreeGrafter"/>
</dbReference>
<dbReference type="InterPro" id="IPR005828">
    <property type="entry name" value="MFS_sugar_transport-like"/>
</dbReference>
<evidence type="ECO:0000313" key="10">
    <source>
        <dbReference type="Proteomes" id="UP000054321"/>
    </source>
</evidence>
<dbReference type="EMBL" id="KN832870">
    <property type="protein sequence ID" value="KIN08864.1"/>
    <property type="molecule type" value="Genomic_DNA"/>
</dbReference>
<organism evidence="9 10">
    <name type="scientific">Oidiodendron maius (strain Zn)</name>
    <dbReference type="NCBI Taxonomy" id="913774"/>
    <lineage>
        <taxon>Eukaryota</taxon>
        <taxon>Fungi</taxon>
        <taxon>Dikarya</taxon>
        <taxon>Ascomycota</taxon>
        <taxon>Pezizomycotina</taxon>
        <taxon>Leotiomycetes</taxon>
        <taxon>Leotiomycetes incertae sedis</taxon>
        <taxon>Myxotrichaceae</taxon>
        <taxon>Oidiodendron</taxon>
    </lineage>
</organism>
<dbReference type="PANTHER" id="PTHR48022:SF59">
    <property type="entry name" value="MAJOR FACILITATOR SUPERFAMILY (MFS) PROFILE DOMAIN-CONTAINING PROTEIN"/>
    <property type="match status" value="1"/>
</dbReference>
<dbReference type="Pfam" id="PF00083">
    <property type="entry name" value="Sugar_tr"/>
    <property type="match status" value="1"/>
</dbReference>
<dbReference type="PANTHER" id="PTHR48022">
    <property type="entry name" value="PLASTIDIC GLUCOSE TRANSPORTER 4"/>
    <property type="match status" value="1"/>
</dbReference>
<name>A0A0C3DBZ0_OIDMZ</name>
<dbReference type="InterPro" id="IPR020846">
    <property type="entry name" value="MFS_dom"/>
</dbReference>
<feature type="transmembrane region" description="Helical" evidence="7">
    <location>
        <begin position="127"/>
        <end position="148"/>
    </location>
</feature>
<feature type="transmembrane region" description="Helical" evidence="7">
    <location>
        <begin position="328"/>
        <end position="350"/>
    </location>
</feature>
<evidence type="ECO:0000256" key="6">
    <source>
        <dbReference type="ARBA" id="ARBA00023136"/>
    </source>
</evidence>
<dbReference type="HOGENOM" id="CLU_001265_30_12_1"/>
<dbReference type="PROSITE" id="PS00216">
    <property type="entry name" value="SUGAR_TRANSPORT_1"/>
    <property type="match status" value="1"/>
</dbReference>
<dbReference type="Proteomes" id="UP000054321">
    <property type="component" value="Unassembled WGS sequence"/>
</dbReference>
<feature type="transmembrane region" description="Helical" evidence="7">
    <location>
        <begin position="21"/>
        <end position="39"/>
    </location>
</feature>
<dbReference type="PROSITE" id="PS50850">
    <property type="entry name" value="MFS"/>
    <property type="match status" value="1"/>
</dbReference>
<dbReference type="Gene3D" id="1.20.1250.20">
    <property type="entry name" value="MFS general substrate transporter like domains"/>
    <property type="match status" value="1"/>
</dbReference>
<feature type="transmembrane region" description="Helical" evidence="7">
    <location>
        <begin position="155"/>
        <end position="179"/>
    </location>
</feature>
<evidence type="ECO:0000313" key="9">
    <source>
        <dbReference type="EMBL" id="KIN08864.1"/>
    </source>
</evidence>
<sequence>MLLANYGKAIRSAPRETIFNHNLLLTTLLYAMSALPATWDQGSASTISTLPGFQKQFGISSGTNASAIKNFVSIVYIGYAVGAALSFFINDRIGRLWSYRLYIVIYIIGQLVATFAPGLAGLYASRIISGLGIGALTVIGPMAIVEIAPAEIRGLLASWFVVCLGMAAVVAIFCCYGVFIHVPSSKLQYQIVWFVPCIIMFICMTASFFVCESPRWLLLVGRRDEGIKTLVKLRGLPADHPRVQLEIQNIENSISKEFGGDNDHHRYDSTFIGIVKETFLVPSNLRRVSQTLISYALAQLSGANSITSYFVPILTITGLGGGGTTRSLFLSGMYSMSKLGFVLIASFFFIDVLGRRKSLFIGISLQMISDIYIGVYVKYKQEGTASLASSQGALAFLFIHAFGYATGLLTLPYVFGGELWPNRIRSFGGAFGATFHWLFIYAFIYALPNILSSTDNWGAFLFFAGCCFLSLIYVYLMVPEISGMSVEEIDAVFKGSWFNAFKRTKQLGIIESVESRDDENFDKPK</sequence>
<feature type="transmembrane region" description="Helical" evidence="7">
    <location>
        <begin position="391"/>
        <end position="415"/>
    </location>
</feature>
<evidence type="ECO:0000256" key="2">
    <source>
        <dbReference type="ARBA" id="ARBA00010992"/>
    </source>
</evidence>
<evidence type="ECO:0000256" key="5">
    <source>
        <dbReference type="ARBA" id="ARBA00022989"/>
    </source>
</evidence>
<evidence type="ECO:0000256" key="7">
    <source>
        <dbReference type="SAM" id="Phobius"/>
    </source>
</evidence>
<dbReference type="InterPro" id="IPR005829">
    <property type="entry name" value="Sugar_transporter_CS"/>
</dbReference>
<dbReference type="InterPro" id="IPR050360">
    <property type="entry name" value="MFS_Sugar_Transporters"/>
</dbReference>
<keyword evidence="3" id="KW-0813">Transport</keyword>
<feature type="transmembrane region" description="Helical" evidence="7">
    <location>
        <begin position="71"/>
        <end position="89"/>
    </location>
</feature>
<feature type="transmembrane region" description="Helical" evidence="7">
    <location>
        <begin position="459"/>
        <end position="478"/>
    </location>
</feature>
<dbReference type="SUPFAM" id="SSF103473">
    <property type="entry name" value="MFS general substrate transporter"/>
    <property type="match status" value="1"/>
</dbReference>